<reference evidence="2 3" key="1">
    <citation type="submission" date="2023-08" db="EMBL/GenBank/DDBJ databases">
        <authorList>
            <person name="Palmer J.M."/>
        </authorList>
    </citation>
    <scope>NUCLEOTIDE SEQUENCE [LARGE SCALE GENOMIC DNA]</scope>
    <source>
        <strain evidence="2 3">TWF481</strain>
    </source>
</reference>
<dbReference type="InterPro" id="IPR009003">
    <property type="entry name" value="Peptidase_S1_PA"/>
</dbReference>
<dbReference type="AlphaFoldDB" id="A0AAV9VS76"/>
<dbReference type="EMBL" id="JAVHJL010000013">
    <property type="protein sequence ID" value="KAK6495364.1"/>
    <property type="molecule type" value="Genomic_DNA"/>
</dbReference>
<organism evidence="2 3">
    <name type="scientific">Arthrobotrys musiformis</name>
    <dbReference type="NCBI Taxonomy" id="47236"/>
    <lineage>
        <taxon>Eukaryota</taxon>
        <taxon>Fungi</taxon>
        <taxon>Dikarya</taxon>
        <taxon>Ascomycota</taxon>
        <taxon>Pezizomycotina</taxon>
        <taxon>Orbiliomycetes</taxon>
        <taxon>Orbiliales</taxon>
        <taxon>Orbiliaceae</taxon>
        <taxon>Arthrobotrys</taxon>
    </lineage>
</organism>
<keyword evidence="3" id="KW-1185">Reference proteome</keyword>
<proteinExistence type="predicted"/>
<dbReference type="Proteomes" id="UP001370758">
    <property type="component" value="Unassembled WGS sequence"/>
</dbReference>
<evidence type="ECO:0000256" key="1">
    <source>
        <dbReference type="SAM" id="MobiDB-lite"/>
    </source>
</evidence>
<dbReference type="SUPFAM" id="SSF50494">
    <property type="entry name" value="Trypsin-like serine proteases"/>
    <property type="match status" value="1"/>
</dbReference>
<accession>A0AAV9VS76</accession>
<protein>
    <submittedName>
        <fullName evidence="2">Uncharacterized protein</fullName>
    </submittedName>
</protein>
<evidence type="ECO:0000313" key="2">
    <source>
        <dbReference type="EMBL" id="KAK6495364.1"/>
    </source>
</evidence>
<comment type="caution">
    <text evidence="2">The sequence shown here is derived from an EMBL/GenBank/DDBJ whole genome shotgun (WGS) entry which is preliminary data.</text>
</comment>
<evidence type="ECO:0000313" key="3">
    <source>
        <dbReference type="Proteomes" id="UP001370758"/>
    </source>
</evidence>
<feature type="region of interest" description="Disordered" evidence="1">
    <location>
        <begin position="1"/>
        <end position="27"/>
    </location>
</feature>
<sequence length="376" mass="41648">MRGYHPVEIPINPPGLSRSPSPDLVPCPPIPLTPATPIALLNPLSPLSPLDRSSPSIPSADPKAEQQEFECLRSYIVGDKSKRPSVIKFTVSWKLCSRKPVQGRFLERFEAIYNTGTAFAITPYLLLTTRHTFRPPTAIEVVIHADSDPRSSLEEIEECIKYERWVISSIQWCGNDSDHPFTARRAREPDSGYELYETFVLGSDLVFLQSLRKEHHCLTLGVAEPPQLCCAVHVDGDNEIQFQVGTMIWNEGMDDIEGTTTCSAAGEYPGSPNLDTKGCVVGLGIGTVKGHGMDGWSISRFYGSAFLFKCFMKCFPQVVKELKPGAVTELKACLLDKFVHAATAGSAEDYTRTFNFHDHDLDPEDKLTLESALKRS</sequence>
<name>A0AAV9VS76_9PEZI</name>
<gene>
    <name evidence="2" type="ORF">TWF481_003388</name>
</gene>